<proteinExistence type="predicted"/>
<evidence type="ECO:0000313" key="3">
    <source>
        <dbReference type="EMBL" id="ACM33223.1"/>
    </source>
</evidence>
<protein>
    <recommendedName>
        <fullName evidence="5">UmuC domain-containing protein</fullName>
    </recommendedName>
</protein>
<keyword evidence="1" id="KW-0227">DNA damage</keyword>
<evidence type="ECO:0000256" key="2">
    <source>
        <dbReference type="SAM" id="MobiDB-lite"/>
    </source>
</evidence>
<dbReference type="CDD" id="cd03468">
    <property type="entry name" value="PolY_like"/>
    <property type="match status" value="1"/>
</dbReference>
<dbReference type="InterPro" id="IPR043502">
    <property type="entry name" value="DNA/RNA_pol_sf"/>
</dbReference>
<feature type="region of interest" description="Disordered" evidence="2">
    <location>
        <begin position="291"/>
        <end position="310"/>
    </location>
</feature>
<dbReference type="InterPro" id="IPR050356">
    <property type="entry name" value="SulA_CellDiv_inhibitor"/>
</dbReference>
<dbReference type="EMBL" id="CP001392">
    <property type="protein sequence ID" value="ACM33223.1"/>
    <property type="molecule type" value="Genomic_DNA"/>
</dbReference>
<dbReference type="GO" id="GO:0006281">
    <property type="term" value="P:DNA repair"/>
    <property type="evidence" value="ECO:0007669"/>
    <property type="project" value="TreeGrafter"/>
</dbReference>
<evidence type="ECO:0000256" key="1">
    <source>
        <dbReference type="ARBA" id="ARBA00022763"/>
    </source>
</evidence>
<dbReference type="PANTHER" id="PTHR35369:SF2">
    <property type="entry name" value="BLR3025 PROTEIN"/>
    <property type="match status" value="1"/>
</dbReference>
<evidence type="ECO:0008006" key="5">
    <source>
        <dbReference type="Google" id="ProtNLM"/>
    </source>
</evidence>
<dbReference type="AlphaFoldDB" id="A0A9J9UBC1"/>
<dbReference type="SUPFAM" id="SSF56672">
    <property type="entry name" value="DNA/RNA polymerases"/>
    <property type="match status" value="1"/>
</dbReference>
<accession>A0A9J9UBC1</accession>
<dbReference type="Proteomes" id="UP000000450">
    <property type="component" value="Chromosome"/>
</dbReference>
<evidence type="ECO:0000313" key="4">
    <source>
        <dbReference type="Proteomes" id="UP000000450"/>
    </source>
</evidence>
<reference evidence="3 4" key="1">
    <citation type="journal article" date="2010" name="J. Bacteriol.">
        <title>Completed genome sequence of the anaerobic iron-oxidizing bacterium Acidovorax ebreus strain TPSY.</title>
        <authorList>
            <person name="Byrne-Bailey K.G."/>
            <person name="Weber K.A."/>
            <person name="Chair A.H."/>
            <person name="Bose S."/>
            <person name="Knox T."/>
            <person name="Spanbauer T.L."/>
            <person name="Chertkov O."/>
            <person name="Coates J.D."/>
        </authorList>
    </citation>
    <scope>NUCLEOTIDE SEQUENCE [LARGE SCALE GENOMIC DNA]</scope>
    <source>
        <strain evidence="3 4">TPSY</strain>
    </source>
</reference>
<dbReference type="RefSeq" id="WP_015913298.1">
    <property type="nucleotide sequence ID" value="NC_011992.1"/>
</dbReference>
<sequence length="469" mass="51107">MHWLAWHLPPIEATTGPATGSVIGLPPAAQGWWALRFTPRVALVDEALLLEVSGTERLWGGRAALQSLLRDHAPPGPETLEGGSLWASAPTALQALALLRLQRQGRPVPRRLPHDLPVATLSALRPHAQALQQLGCRTWGAVRALPRAGVARRFGAEPLAALDRAWGDAPHGLDWITLPEQFALELELPALAESAPALLWAGQRLLDALQGWLRARHQGVQALELAWRHDLRRIDGVDLPPWQSLTLRTAEPLQGMAHLRRLLAERLAHQRLAAPVSRLALRSLQTAPMPQASADLLPPQPGDAGAGQGEPWHQFVERLSARLGADSLRVPRSQADHRPECMQQWQPALAARAAPPAPAQDCTLAPLLPPWLVRPPRPLALRGSRPCLHGQPLRLLDGPQRVETGWWEAAADLNDDESDVQVSAHNGAQDGGSALVRRDYFIAHNPAAGTVWVFRDRATGGWFLQGVYG</sequence>
<dbReference type="PANTHER" id="PTHR35369">
    <property type="entry name" value="BLR3025 PROTEIN-RELATED"/>
    <property type="match status" value="1"/>
</dbReference>
<name>A0A9J9UBC1_ACIET</name>
<keyword evidence="4" id="KW-1185">Reference proteome</keyword>
<gene>
    <name evidence="3" type="ordered locus">Dtpsy_1766</name>
</gene>
<dbReference type="KEGG" id="dia:Dtpsy_1766"/>
<organism evidence="3 4">
    <name type="scientific">Acidovorax ebreus (strain TPSY)</name>
    <name type="common">Diaphorobacter sp. (strain TPSY)</name>
    <dbReference type="NCBI Taxonomy" id="535289"/>
    <lineage>
        <taxon>Bacteria</taxon>
        <taxon>Pseudomonadati</taxon>
        <taxon>Pseudomonadota</taxon>
        <taxon>Betaproteobacteria</taxon>
        <taxon>Burkholderiales</taxon>
        <taxon>Comamonadaceae</taxon>
        <taxon>Diaphorobacter</taxon>
    </lineage>
</organism>